<evidence type="ECO:0000256" key="1">
    <source>
        <dbReference type="SAM" id="MobiDB-lite"/>
    </source>
</evidence>
<dbReference type="AlphaFoldDB" id="A0A4C1Z0H7"/>
<organism evidence="2 3">
    <name type="scientific">Eumeta variegata</name>
    <name type="common">Bagworm moth</name>
    <name type="synonym">Eumeta japonica</name>
    <dbReference type="NCBI Taxonomy" id="151549"/>
    <lineage>
        <taxon>Eukaryota</taxon>
        <taxon>Metazoa</taxon>
        <taxon>Ecdysozoa</taxon>
        <taxon>Arthropoda</taxon>
        <taxon>Hexapoda</taxon>
        <taxon>Insecta</taxon>
        <taxon>Pterygota</taxon>
        <taxon>Neoptera</taxon>
        <taxon>Endopterygota</taxon>
        <taxon>Lepidoptera</taxon>
        <taxon>Glossata</taxon>
        <taxon>Ditrysia</taxon>
        <taxon>Tineoidea</taxon>
        <taxon>Psychidae</taxon>
        <taxon>Oiketicinae</taxon>
        <taxon>Eumeta</taxon>
    </lineage>
</organism>
<evidence type="ECO:0000313" key="3">
    <source>
        <dbReference type="Proteomes" id="UP000299102"/>
    </source>
</evidence>
<feature type="region of interest" description="Disordered" evidence="1">
    <location>
        <begin position="31"/>
        <end position="60"/>
    </location>
</feature>
<keyword evidence="3" id="KW-1185">Reference proteome</keyword>
<dbReference type="EMBL" id="BGZK01001493">
    <property type="protein sequence ID" value="GBP81030.1"/>
    <property type="molecule type" value="Genomic_DNA"/>
</dbReference>
<protein>
    <submittedName>
        <fullName evidence="2">Uncharacterized protein</fullName>
    </submittedName>
</protein>
<evidence type="ECO:0000313" key="2">
    <source>
        <dbReference type="EMBL" id="GBP81030.1"/>
    </source>
</evidence>
<gene>
    <name evidence="2" type="ORF">EVAR_41026_1</name>
</gene>
<comment type="caution">
    <text evidence="2">The sequence shown here is derived from an EMBL/GenBank/DDBJ whole genome shotgun (WGS) entry which is preliminary data.</text>
</comment>
<accession>A0A4C1Z0H7</accession>
<dbReference type="Proteomes" id="UP000299102">
    <property type="component" value="Unassembled WGS sequence"/>
</dbReference>
<reference evidence="2 3" key="1">
    <citation type="journal article" date="2019" name="Commun. Biol.">
        <title>The bagworm genome reveals a unique fibroin gene that provides high tensile strength.</title>
        <authorList>
            <person name="Kono N."/>
            <person name="Nakamura H."/>
            <person name="Ohtoshi R."/>
            <person name="Tomita M."/>
            <person name="Numata K."/>
            <person name="Arakawa K."/>
        </authorList>
    </citation>
    <scope>NUCLEOTIDE SEQUENCE [LARGE SCALE GENOMIC DNA]</scope>
</reference>
<feature type="region of interest" description="Disordered" evidence="1">
    <location>
        <begin position="93"/>
        <end position="123"/>
    </location>
</feature>
<feature type="compositionally biased region" description="Basic residues" evidence="1">
    <location>
        <begin position="108"/>
        <end position="123"/>
    </location>
</feature>
<proteinExistence type="predicted"/>
<name>A0A4C1Z0H7_EUMVA</name>
<sequence length="123" mass="13648">MTTECVVLLSNCVCYYVTVFGAEVNGWGGGGSEPAAHVPNVKVPRRARGPRVGGPGRGSTCKQERRIVLRVEELARGRAAACWRIDKIRVRAPERRRRHGNAPVSPPARRRPSASRRLHKQRC</sequence>